<feature type="compositionally biased region" description="Polar residues" evidence="13">
    <location>
        <begin position="577"/>
        <end position="598"/>
    </location>
</feature>
<dbReference type="SUPFAM" id="SSF56281">
    <property type="entry name" value="Metallo-hydrolase/oxidoreductase"/>
    <property type="match status" value="1"/>
</dbReference>
<comment type="subcellular location">
    <subcellularLocation>
        <location evidence="1">Nucleus</location>
    </subcellularLocation>
</comment>
<dbReference type="GO" id="GO:0004519">
    <property type="term" value="F:endonuclease activity"/>
    <property type="evidence" value="ECO:0007669"/>
    <property type="project" value="UniProtKB-KW"/>
</dbReference>
<dbReference type="Gene3D" id="3.40.50.12650">
    <property type="match status" value="1"/>
</dbReference>
<keyword evidence="8" id="KW-0233">DNA recombination</keyword>
<dbReference type="GO" id="GO:0003684">
    <property type="term" value="F:damaged DNA binding"/>
    <property type="evidence" value="ECO:0007669"/>
    <property type="project" value="TreeGrafter"/>
</dbReference>
<feature type="region of interest" description="Disordered" evidence="13">
    <location>
        <begin position="406"/>
        <end position="433"/>
    </location>
</feature>
<dbReference type="PANTHER" id="PTHR23240">
    <property type="entry name" value="DNA CROSS-LINK REPAIR PROTEIN PSO2/SNM1-RELATED"/>
    <property type="match status" value="1"/>
</dbReference>
<name>A0A6J2V4W0_CHACN</name>
<dbReference type="GO" id="GO:0036297">
    <property type="term" value="P:interstrand cross-link repair"/>
    <property type="evidence" value="ECO:0007669"/>
    <property type="project" value="TreeGrafter"/>
</dbReference>
<reference evidence="16" key="1">
    <citation type="submission" date="2025-08" db="UniProtKB">
        <authorList>
            <consortium name="RefSeq"/>
        </authorList>
    </citation>
    <scope>IDENTIFICATION</scope>
</reference>
<dbReference type="Proteomes" id="UP000504632">
    <property type="component" value="Chromosome 1"/>
</dbReference>
<dbReference type="Gene3D" id="3.60.15.10">
    <property type="entry name" value="Ribonuclease Z/Hydroxyacylglutathione hydrolase-like"/>
    <property type="match status" value="1"/>
</dbReference>
<dbReference type="GeneID" id="115810182"/>
<dbReference type="PANTHER" id="PTHR23240:SF8">
    <property type="entry name" value="PROTEIN ARTEMIS"/>
    <property type="match status" value="1"/>
</dbReference>
<dbReference type="InterPro" id="IPR011084">
    <property type="entry name" value="DRMBL"/>
</dbReference>
<keyword evidence="15" id="KW-1185">Reference proteome</keyword>
<evidence type="ECO:0000256" key="13">
    <source>
        <dbReference type="SAM" id="MobiDB-lite"/>
    </source>
</evidence>
<dbReference type="GO" id="GO:0006310">
    <property type="term" value="P:DNA recombination"/>
    <property type="evidence" value="ECO:0007669"/>
    <property type="project" value="UniProtKB-KW"/>
</dbReference>
<feature type="compositionally biased region" description="Polar residues" evidence="13">
    <location>
        <begin position="525"/>
        <end position="535"/>
    </location>
</feature>
<feature type="compositionally biased region" description="Polar residues" evidence="13">
    <location>
        <begin position="561"/>
        <end position="570"/>
    </location>
</feature>
<sequence length="691" mass="77357">MSSFPGRMREYPTISIDRFDRDNLHARAYFLSHCHKDHMKGLKGPLLKRKLKFSLTVKLYCSFVTKELLLSNPKYAFWEDHIVALELDSPSHISLIDEVTGESEDVVVTLLSAGHCPGSVMFLFEGDQGNVLYTGDFRLGIGDAARMECLHSGNRVKDIKSVYLDTTFYDPRFYQIPSREACLNGIRELVKDWICLSPYHVIWLNCKAAYGYEYLFNNLAQEFNSQIHVNSLGMFRKMPEILCHVTTNRASQIHACRHPKDEEMFRANRLPCGSTATDGTPLRIISIKPSTMWFGERTRKTSVIVRMGESSYRACFSFHSSYSEIKDFLTYIKPVNIYANVIPMGRTIEDVTELLKPMCRKDSEGAEIVYKPLGMLKRSRKHCTLQGSDSEDELFAEVSVVPKRKKTEIKEEVEPQNPEKTPLAEDQSHIPPEPQLSVQATNYMDCTESNDDDDDDEDEESGALTAPKSSGDAPFTAPCSQSATHRPEAAAPSSKSSPPPHTEPALPSWNSFFKVEPALTDESCEMNSSQNSLAHSTDHACSHSPELFHDEDDEDGDGSVHMSSSQSTHISDIGAENCSQPDTVLILSQESKTEQLNGQREMRTNGELESEAHMPADAVEGPRDSSTDQSERVEEAEQKPDSQVSSDFEIPLTPGSRTPKPEELSELYRKIAAGEELVIRRVATNSNTACP</sequence>
<dbReference type="FunFam" id="3.60.15.10:FF:000018">
    <property type="entry name" value="DNA cross-link repair 1C"/>
    <property type="match status" value="1"/>
</dbReference>
<evidence type="ECO:0000256" key="9">
    <source>
        <dbReference type="ARBA" id="ARBA00023204"/>
    </source>
</evidence>
<comment type="similarity">
    <text evidence="2">Belongs to the DNA repair metallo-beta-lactamase (DRMBL) family.</text>
</comment>
<dbReference type="InParanoid" id="A0A6J2V4W0"/>
<evidence type="ECO:0000313" key="16">
    <source>
        <dbReference type="RefSeq" id="XP_030628005.1"/>
    </source>
</evidence>
<dbReference type="CTD" id="64421"/>
<dbReference type="GO" id="GO:0006303">
    <property type="term" value="P:double-strand break repair via nonhomologous end joining"/>
    <property type="evidence" value="ECO:0007669"/>
    <property type="project" value="TreeGrafter"/>
</dbReference>
<evidence type="ECO:0000256" key="2">
    <source>
        <dbReference type="ARBA" id="ARBA00010304"/>
    </source>
</evidence>
<keyword evidence="4" id="KW-0255">Endonuclease</keyword>
<dbReference type="OrthoDB" id="262529at2759"/>
<feature type="compositionally biased region" description="Acidic residues" evidence="13">
    <location>
        <begin position="448"/>
        <end position="461"/>
    </location>
</feature>
<dbReference type="GO" id="GO:0000723">
    <property type="term" value="P:telomere maintenance"/>
    <property type="evidence" value="ECO:0007669"/>
    <property type="project" value="TreeGrafter"/>
</dbReference>
<evidence type="ECO:0000256" key="4">
    <source>
        <dbReference type="ARBA" id="ARBA00022759"/>
    </source>
</evidence>
<dbReference type="FunCoup" id="A0A6J2V4W0">
    <property type="interactions" value="380"/>
</dbReference>
<feature type="region of interest" description="Disordered" evidence="13">
    <location>
        <begin position="445"/>
        <end position="509"/>
    </location>
</feature>
<dbReference type="CDD" id="cd16297">
    <property type="entry name" value="artemis-SNM1C-like_MBL-fold"/>
    <property type="match status" value="1"/>
</dbReference>
<gene>
    <name evidence="16" type="primary">dclre1c</name>
</gene>
<keyword evidence="9" id="KW-0234">DNA repair</keyword>
<protein>
    <recommendedName>
        <fullName evidence="11">Protein artemis</fullName>
    </recommendedName>
    <alternativeName>
        <fullName evidence="12">DNA cross-link repair 1C protein</fullName>
    </alternativeName>
</protein>
<evidence type="ECO:0000256" key="3">
    <source>
        <dbReference type="ARBA" id="ARBA00022722"/>
    </source>
</evidence>
<evidence type="ECO:0000256" key="1">
    <source>
        <dbReference type="ARBA" id="ARBA00004123"/>
    </source>
</evidence>
<keyword evidence="7" id="KW-0269">Exonuclease</keyword>
<dbReference type="FunFam" id="3.40.50.12650:FF:000002">
    <property type="entry name" value="DNA cross-link repair 1C"/>
    <property type="match status" value="1"/>
</dbReference>
<dbReference type="Pfam" id="PF07522">
    <property type="entry name" value="DRMBL"/>
    <property type="match status" value="1"/>
</dbReference>
<keyword evidence="5" id="KW-0227">DNA damage</keyword>
<evidence type="ECO:0000256" key="11">
    <source>
        <dbReference type="ARBA" id="ARBA00039759"/>
    </source>
</evidence>
<dbReference type="GO" id="GO:0035312">
    <property type="term" value="F:5'-3' DNA exonuclease activity"/>
    <property type="evidence" value="ECO:0007669"/>
    <property type="project" value="TreeGrafter"/>
</dbReference>
<evidence type="ECO:0000313" key="15">
    <source>
        <dbReference type="Proteomes" id="UP000504632"/>
    </source>
</evidence>
<accession>A0A6J2V4W0</accession>
<feature type="compositionally biased region" description="Basic and acidic residues" evidence="13">
    <location>
        <begin position="600"/>
        <end position="640"/>
    </location>
</feature>
<evidence type="ECO:0000256" key="6">
    <source>
        <dbReference type="ARBA" id="ARBA00022801"/>
    </source>
</evidence>
<keyword evidence="6" id="KW-0378">Hydrolase</keyword>
<proteinExistence type="inferred from homology"/>
<keyword evidence="10" id="KW-0539">Nucleus</keyword>
<feature type="region of interest" description="Disordered" evidence="13">
    <location>
        <begin position="522"/>
        <end position="663"/>
    </location>
</feature>
<dbReference type="InterPro" id="IPR036866">
    <property type="entry name" value="RibonucZ/Hydroxyglut_hydro"/>
</dbReference>
<feature type="domain" description="DNA repair metallo-beta-lactamase" evidence="14">
    <location>
        <begin position="240"/>
        <end position="343"/>
    </location>
</feature>
<evidence type="ECO:0000256" key="8">
    <source>
        <dbReference type="ARBA" id="ARBA00023172"/>
    </source>
</evidence>
<evidence type="ECO:0000256" key="7">
    <source>
        <dbReference type="ARBA" id="ARBA00022839"/>
    </source>
</evidence>
<keyword evidence="3" id="KW-0540">Nuclease</keyword>
<evidence type="ECO:0000256" key="10">
    <source>
        <dbReference type="ARBA" id="ARBA00023242"/>
    </source>
</evidence>
<dbReference type="GO" id="GO:0005634">
    <property type="term" value="C:nucleus"/>
    <property type="evidence" value="ECO:0007669"/>
    <property type="project" value="UniProtKB-SubCell"/>
</dbReference>
<organism evidence="15 16">
    <name type="scientific">Chanos chanos</name>
    <name type="common">Milkfish</name>
    <name type="synonym">Mugil chanos</name>
    <dbReference type="NCBI Taxonomy" id="29144"/>
    <lineage>
        <taxon>Eukaryota</taxon>
        <taxon>Metazoa</taxon>
        <taxon>Chordata</taxon>
        <taxon>Craniata</taxon>
        <taxon>Vertebrata</taxon>
        <taxon>Euteleostomi</taxon>
        <taxon>Actinopterygii</taxon>
        <taxon>Neopterygii</taxon>
        <taxon>Teleostei</taxon>
        <taxon>Ostariophysi</taxon>
        <taxon>Gonorynchiformes</taxon>
        <taxon>Chanidae</taxon>
        <taxon>Chanos</taxon>
    </lineage>
</organism>
<evidence type="ECO:0000256" key="12">
    <source>
        <dbReference type="ARBA" id="ARBA00042677"/>
    </source>
</evidence>
<dbReference type="RefSeq" id="XP_030628005.1">
    <property type="nucleotide sequence ID" value="XM_030772145.1"/>
</dbReference>
<dbReference type="AlphaFoldDB" id="A0A6J2V4W0"/>
<evidence type="ECO:0000256" key="5">
    <source>
        <dbReference type="ARBA" id="ARBA00022763"/>
    </source>
</evidence>
<evidence type="ECO:0000259" key="14">
    <source>
        <dbReference type="Pfam" id="PF07522"/>
    </source>
</evidence>